<accession>A0A9W9NAK1</accession>
<dbReference type="GO" id="GO:0005730">
    <property type="term" value="C:nucleolus"/>
    <property type="evidence" value="ECO:0007669"/>
    <property type="project" value="TreeGrafter"/>
</dbReference>
<evidence type="ECO:0000256" key="3">
    <source>
        <dbReference type="SAM" id="MobiDB-lite"/>
    </source>
</evidence>
<feature type="region of interest" description="Disordered" evidence="3">
    <location>
        <begin position="595"/>
        <end position="624"/>
    </location>
</feature>
<feature type="compositionally biased region" description="Basic and acidic residues" evidence="3">
    <location>
        <begin position="256"/>
        <end position="280"/>
    </location>
</feature>
<keyword evidence="7" id="KW-1185">Reference proteome</keyword>
<dbReference type="InterPro" id="IPR039223">
    <property type="entry name" value="AATF/Bfr2"/>
</dbReference>
<name>A0A9W9NAK1_9EURO</name>
<dbReference type="GO" id="GO:0000462">
    <property type="term" value="P:maturation of SSU-rRNA from tricistronic rRNA transcript (SSU-rRNA, 5.8S rRNA, LSU-rRNA)"/>
    <property type="evidence" value="ECO:0007669"/>
    <property type="project" value="TreeGrafter"/>
</dbReference>
<evidence type="ECO:0000259" key="5">
    <source>
        <dbReference type="Pfam" id="PF13339"/>
    </source>
</evidence>
<gene>
    <name evidence="6" type="ORF">N7498_001816</name>
</gene>
<reference evidence="6" key="1">
    <citation type="submission" date="2022-12" db="EMBL/GenBank/DDBJ databases">
        <authorList>
            <person name="Petersen C."/>
        </authorList>
    </citation>
    <scope>NUCLEOTIDE SEQUENCE</scope>
    <source>
        <strain evidence="6">IBT 15544</strain>
    </source>
</reference>
<dbReference type="AlphaFoldDB" id="A0A9W9NAK1"/>
<feature type="compositionally biased region" description="Polar residues" evidence="3">
    <location>
        <begin position="477"/>
        <end position="487"/>
    </location>
</feature>
<protein>
    <recommendedName>
        <fullName evidence="2">Protein BFR2</fullName>
    </recommendedName>
</protein>
<dbReference type="Pfam" id="PF08164">
    <property type="entry name" value="TRAUB"/>
    <property type="match status" value="1"/>
</dbReference>
<reference evidence="6" key="2">
    <citation type="journal article" date="2023" name="IMA Fungus">
        <title>Comparative genomic study of the Penicillium genus elucidates a diverse pangenome and 15 lateral gene transfer events.</title>
        <authorList>
            <person name="Petersen C."/>
            <person name="Sorensen T."/>
            <person name="Nielsen M.R."/>
            <person name="Sondergaard T.E."/>
            <person name="Sorensen J.L."/>
            <person name="Fitzpatrick D.A."/>
            <person name="Frisvad J.C."/>
            <person name="Nielsen K.L."/>
        </authorList>
    </citation>
    <scope>NUCLEOTIDE SEQUENCE</scope>
    <source>
        <strain evidence="6">IBT 15544</strain>
    </source>
</reference>
<feature type="compositionally biased region" description="Acidic residues" evidence="3">
    <location>
        <begin position="87"/>
        <end position="118"/>
    </location>
</feature>
<feature type="compositionally biased region" description="Low complexity" evidence="3">
    <location>
        <begin position="393"/>
        <end position="403"/>
    </location>
</feature>
<evidence type="ECO:0000313" key="6">
    <source>
        <dbReference type="EMBL" id="KAJ5215409.1"/>
    </source>
</evidence>
<evidence type="ECO:0000256" key="1">
    <source>
        <dbReference type="ARBA" id="ARBA00008966"/>
    </source>
</evidence>
<dbReference type="InterPro" id="IPR012617">
    <property type="entry name" value="AATF_C"/>
</dbReference>
<comment type="similarity">
    <text evidence="1">Belongs to the AATF family.</text>
</comment>
<dbReference type="Proteomes" id="UP001150904">
    <property type="component" value="Unassembled WGS sequence"/>
</dbReference>
<dbReference type="InterPro" id="IPR025160">
    <property type="entry name" value="AATF"/>
</dbReference>
<feature type="region of interest" description="Disordered" evidence="3">
    <location>
        <begin position="466"/>
        <end position="487"/>
    </location>
</feature>
<feature type="region of interest" description="Disordered" evidence="3">
    <location>
        <begin position="379"/>
        <end position="403"/>
    </location>
</feature>
<dbReference type="PANTHER" id="PTHR15565:SF0">
    <property type="entry name" value="PROTEIN AATF"/>
    <property type="match status" value="1"/>
</dbReference>
<feature type="domain" description="AATF leucine zipper-containing" evidence="5">
    <location>
        <begin position="298"/>
        <end position="429"/>
    </location>
</feature>
<proteinExistence type="inferred from homology"/>
<dbReference type="PANTHER" id="PTHR15565">
    <property type="entry name" value="AATF PROTEIN APOPTOSIS ANTAGONIZING TRANSCRIPTION FACTOR"/>
    <property type="match status" value="1"/>
</dbReference>
<feature type="compositionally biased region" description="Acidic residues" evidence="3">
    <location>
        <begin position="600"/>
        <end position="615"/>
    </location>
</feature>
<evidence type="ECO:0000259" key="4">
    <source>
        <dbReference type="Pfam" id="PF08164"/>
    </source>
</evidence>
<dbReference type="GeneID" id="83176179"/>
<feature type="compositionally biased region" description="Basic and acidic residues" evidence="3">
    <location>
        <begin position="34"/>
        <end position="56"/>
    </location>
</feature>
<feature type="region of interest" description="Disordered" evidence="3">
    <location>
        <begin position="1"/>
        <end position="281"/>
    </location>
</feature>
<dbReference type="RefSeq" id="XP_058311222.1">
    <property type="nucleotide sequence ID" value="XM_058448878.1"/>
</dbReference>
<organism evidence="6 7">
    <name type="scientific">Penicillium cinerascens</name>
    <dbReference type="NCBI Taxonomy" id="70096"/>
    <lineage>
        <taxon>Eukaryota</taxon>
        <taxon>Fungi</taxon>
        <taxon>Dikarya</taxon>
        <taxon>Ascomycota</taxon>
        <taxon>Pezizomycotina</taxon>
        <taxon>Eurotiomycetes</taxon>
        <taxon>Eurotiomycetidae</taxon>
        <taxon>Eurotiales</taxon>
        <taxon>Aspergillaceae</taxon>
        <taxon>Penicillium</taxon>
    </lineage>
</organism>
<feature type="compositionally biased region" description="Basic and acidic residues" evidence="3">
    <location>
        <begin position="146"/>
        <end position="159"/>
    </location>
</feature>
<feature type="domain" description="Apoptosis-antagonizing transcription factor C-terminal" evidence="4">
    <location>
        <begin position="499"/>
        <end position="590"/>
    </location>
</feature>
<feature type="compositionally biased region" description="Polar residues" evidence="3">
    <location>
        <begin position="160"/>
        <end position="169"/>
    </location>
</feature>
<dbReference type="EMBL" id="JAPQKR010000005">
    <property type="protein sequence ID" value="KAJ5215409.1"/>
    <property type="molecule type" value="Genomic_DNA"/>
</dbReference>
<feature type="compositionally biased region" description="Acidic residues" evidence="3">
    <location>
        <begin position="226"/>
        <end position="255"/>
    </location>
</feature>
<evidence type="ECO:0000256" key="2">
    <source>
        <dbReference type="ARBA" id="ARBA00013850"/>
    </source>
</evidence>
<comment type="caution">
    <text evidence="6">The sequence shown here is derived from an EMBL/GenBank/DDBJ whole genome shotgun (WGS) entry which is preliminary data.</text>
</comment>
<dbReference type="Pfam" id="PF13339">
    <property type="entry name" value="AATF-Che1"/>
    <property type="match status" value="1"/>
</dbReference>
<feature type="compositionally biased region" description="Low complexity" evidence="3">
    <location>
        <begin position="200"/>
        <end position="215"/>
    </location>
</feature>
<evidence type="ECO:0000313" key="7">
    <source>
        <dbReference type="Proteomes" id="UP001150904"/>
    </source>
</evidence>
<dbReference type="OrthoDB" id="5783963at2759"/>
<sequence length="624" mass="67900">MAPGKTRPGRSLADQLADLEDPTPKDFDPEDIDRDGNSSDEETGKASDMNAGREHYQSVGKAKLRKQEPVALGKQYAGSRVSRDALEADSDDDPFAAPSDDDQTSDEGPDNEGSDDSGLEDKSVIESGLSDLHSEYDSAVDDEKSDEGARENTKTRPDSSLRQQKQSKLNTREMPSRAQRQGKGSKLSQDSLDEMDMTDSSTASYSGSEASSNEGDSGMGDNMLMADEDDSEAEDDLGSGEEDEESEEEDEEDDETNAKDNRHATRAHKQDDREELRRLMASDQKTIAATISQAAKADAAKGKAVKEQRTTFDALLNTRIKLQKGLSAINEMADIVGGADDRATDSSEAEEDSETIKSAESAALALWSTLEELRTALSDAHSKEGAKKRKRISPVTPTTTSSSLWERMADLESESLPHRRSVLDKWSSKVRGTSTSRPNVGGKLLGSASGLQTITTVLDAQVATELGDRSSKRARRNATSNGSGSTAQSQLVYDDTAFYQSLLRELVEQRMSSEAISGGLDSLQQLPSRLPIHPITGMRNDKVKRDVDTRASKGRKMRFNVHEKLQNFMAPEDRGAWTVRARDEFFASLLGKTASGLLGEGDESDSEGESDDDREEGGLRLFRG</sequence>